<dbReference type="PANTHER" id="PTHR46383:SF1">
    <property type="entry name" value="ASPARTATE AMINOTRANSFERASE"/>
    <property type="match status" value="1"/>
</dbReference>
<reference evidence="8" key="1">
    <citation type="submission" date="2024-05" db="EMBL/GenBank/DDBJ databases">
        <title>30 novel species of actinomycetes from the DSMZ collection.</title>
        <authorList>
            <person name="Nouioui I."/>
        </authorList>
    </citation>
    <scope>NUCLEOTIDE SEQUENCE</scope>
    <source>
        <strain evidence="8">DSM 40712</strain>
    </source>
</reference>
<evidence type="ECO:0000256" key="2">
    <source>
        <dbReference type="ARBA" id="ARBA00007441"/>
    </source>
</evidence>
<dbReference type="InterPro" id="IPR015422">
    <property type="entry name" value="PyrdxlP-dep_Trfase_small"/>
</dbReference>
<dbReference type="RefSeq" id="WP_311583449.1">
    <property type="nucleotide sequence ID" value="NZ_JAVRFH010000068.1"/>
</dbReference>
<dbReference type="InterPro" id="IPR004838">
    <property type="entry name" value="NHTrfase_class1_PyrdxlP-BS"/>
</dbReference>
<evidence type="ECO:0000256" key="5">
    <source>
        <dbReference type="ARBA" id="ARBA00022898"/>
    </source>
</evidence>
<dbReference type="SUPFAM" id="SSF53383">
    <property type="entry name" value="PLP-dependent transferases"/>
    <property type="match status" value="1"/>
</dbReference>
<feature type="domain" description="Aminotransferase class I/classII large" evidence="7">
    <location>
        <begin position="26"/>
        <end position="374"/>
    </location>
</feature>
<dbReference type="InterPro" id="IPR015421">
    <property type="entry name" value="PyrdxlP-dep_Trfase_major"/>
</dbReference>
<dbReference type="GO" id="GO:0008483">
    <property type="term" value="F:transaminase activity"/>
    <property type="evidence" value="ECO:0007669"/>
    <property type="project" value="UniProtKB-KW"/>
</dbReference>
<dbReference type="CDD" id="cd00609">
    <property type="entry name" value="AAT_like"/>
    <property type="match status" value="1"/>
</dbReference>
<evidence type="ECO:0000259" key="7">
    <source>
        <dbReference type="Pfam" id="PF00155"/>
    </source>
</evidence>
<evidence type="ECO:0000256" key="4">
    <source>
        <dbReference type="ARBA" id="ARBA00022679"/>
    </source>
</evidence>
<keyword evidence="4 6" id="KW-0808">Transferase</keyword>
<dbReference type="Pfam" id="PF00155">
    <property type="entry name" value="Aminotran_1_2"/>
    <property type="match status" value="1"/>
</dbReference>
<sequence>MSGRKISPNLALDQRVAERRARGERIVHLGFGESRLPVFPPLREALAQGAGRNAYGPVVGAEDVRTAVAGWFDRRALPTAPDQVIVAPGSKALLLALQLVHPGDVLLPTPCWVTYRPQAVLAGKRALGVPVPDECGGVPDPDALRARIRRARTEGRRPGILVLTSPDNPTGTTAGPALVRELCAIAEEEELLVVSDEIYRDLLHDPRRPYLSPAEVLPHRTVVVTGLSKNLALGGWRIGAARFPADEHGRRLRDDVASVASENWSTLAGPMQQVAAYAFAEPPELRARLVADARLHGTVAAAVHERFVAVGATCRPPTGGFYVYPDFEPLRAPLARQGVTDDEGLQLLLEELGVAVLAGRHFGDDPAALRFRAATSMLYGDTREEQRAAQRAVERGEDPLRLPHVAEVLRDLERALAKLTAV</sequence>
<dbReference type="InterPro" id="IPR050596">
    <property type="entry name" value="AspAT/PAT-like"/>
</dbReference>
<dbReference type="PROSITE" id="PS00105">
    <property type="entry name" value="AA_TRANSFER_CLASS_1"/>
    <property type="match status" value="1"/>
</dbReference>
<keyword evidence="3 6" id="KW-0032">Aminotransferase</keyword>
<dbReference type="Gene3D" id="3.40.640.10">
    <property type="entry name" value="Type I PLP-dependent aspartate aminotransferase-like (Major domain)"/>
    <property type="match status" value="1"/>
</dbReference>
<evidence type="ECO:0000256" key="3">
    <source>
        <dbReference type="ARBA" id="ARBA00022576"/>
    </source>
</evidence>
<keyword evidence="5" id="KW-0663">Pyridoxal phosphate</keyword>
<comment type="similarity">
    <text evidence="2 6">Belongs to the class-I pyridoxal-phosphate-dependent aminotransferase family.</text>
</comment>
<keyword evidence="9" id="KW-1185">Reference proteome</keyword>
<dbReference type="Proteomes" id="UP001180724">
    <property type="component" value="Unassembled WGS sequence"/>
</dbReference>
<dbReference type="EMBL" id="JAVRFH010000068">
    <property type="protein sequence ID" value="MDT0615646.1"/>
    <property type="molecule type" value="Genomic_DNA"/>
</dbReference>
<comment type="caution">
    <text evidence="8">The sequence shown here is derived from an EMBL/GenBank/DDBJ whole genome shotgun (WGS) entry which is preliminary data.</text>
</comment>
<organism evidence="8 9">
    <name type="scientific">Streptomyces lancefieldiae</name>
    <dbReference type="NCBI Taxonomy" id="3075520"/>
    <lineage>
        <taxon>Bacteria</taxon>
        <taxon>Bacillati</taxon>
        <taxon>Actinomycetota</taxon>
        <taxon>Actinomycetes</taxon>
        <taxon>Kitasatosporales</taxon>
        <taxon>Streptomycetaceae</taxon>
        <taxon>Streptomyces</taxon>
    </lineage>
</organism>
<evidence type="ECO:0000313" key="8">
    <source>
        <dbReference type="EMBL" id="MDT0615646.1"/>
    </source>
</evidence>
<dbReference type="EC" id="2.6.1.-" evidence="6"/>
<proteinExistence type="inferred from homology"/>
<protein>
    <recommendedName>
        <fullName evidence="6">Aminotransferase</fullName>
        <ecNumber evidence="6">2.6.1.-</ecNumber>
    </recommendedName>
</protein>
<dbReference type="PANTHER" id="PTHR46383">
    <property type="entry name" value="ASPARTATE AMINOTRANSFERASE"/>
    <property type="match status" value="1"/>
</dbReference>
<dbReference type="Gene3D" id="3.90.1150.10">
    <property type="entry name" value="Aspartate Aminotransferase, domain 1"/>
    <property type="match status" value="1"/>
</dbReference>
<name>A0ABU3B3S5_9ACTN</name>
<dbReference type="InterPro" id="IPR004839">
    <property type="entry name" value="Aminotransferase_I/II_large"/>
</dbReference>
<gene>
    <name evidence="8" type="ORF">RM812_36470</name>
</gene>
<evidence type="ECO:0000256" key="6">
    <source>
        <dbReference type="RuleBase" id="RU000481"/>
    </source>
</evidence>
<dbReference type="InterPro" id="IPR015424">
    <property type="entry name" value="PyrdxlP-dep_Trfase"/>
</dbReference>
<accession>A0ABU3B3S5</accession>
<evidence type="ECO:0000256" key="1">
    <source>
        <dbReference type="ARBA" id="ARBA00001933"/>
    </source>
</evidence>
<evidence type="ECO:0000313" key="9">
    <source>
        <dbReference type="Proteomes" id="UP001180724"/>
    </source>
</evidence>
<comment type="cofactor">
    <cofactor evidence="1 6">
        <name>pyridoxal 5'-phosphate</name>
        <dbReference type="ChEBI" id="CHEBI:597326"/>
    </cofactor>
</comment>